<reference evidence="13 14" key="1">
    <citation type="submission" date="2018-10" db="EMBL/GenBank/DDBJ databases">
        <title>Comamonadaceae CDC group NO-1 genome sequencing and assembly.</title>
        <authorList>
            <person name="Bernier A.-M."/>
            <person name="Bernard K."/>
        </authorList>
    </citation>
    <scope>NUCLEOTIDE SEQUENCE [LARGE SCALE GENOMIC DNA]</scope>
    <source>
        <strain evidence="13 14">NML180581</strain>
    </source>
</reference>
<evidence type="ECO:0000256" key="7">
    <source>
        <dbReference type="ARBA" id="ARBA00022842"/>
    </source>
</evidence>
<feature type="binding site" evidence="11">
    <location>
        <position position="222"/>
    </location>
    <ligand>
        <name>Mg(2+)</name>
        <dbReference type="ChEBI" id="CHEBI:18420"/>
    </ligand>
</feature>
<name>A0A3M6R5Z2_9BURK</name>
<keyword evidence="6 10" id="KW-0274">FAD</keyword>
<evidence type="ECO:0000256" key="4">
    <source>
        <dbReference type="ARBA" id="ARBA00022679"/>
    </source>
</evidence>
<dbReference type="GO" id="GO:0046872">
    <property type="term" value="F:metal ion binding"/>
    <property type="evidence" value="ECO:0007669"/>
    <property type="project" value="UniProtKB-UniRule"/>
</dbReference>
<gene>
    <name evidence="13" type="ORF">EBQ24_05335</name>
</gene>
<dbReference type="InterPro" id="IPR024932">
    <property type="entry name" value="ApbE"/>
</dbReference>
<dbReference type="Gene3D" id="3.10.520.10">
    <property type="entry name" value="ApbE-like domains"/>
    <property type="match status" value="1"/>
</dbReference>
<evidence type="ECO:0000256" key="8">
    <source>
        <dbReference type="ARBA" id="ARBA00031306"/>
    </source>
</evidence>
<evidence type="ECO:0000256" key="12">
    <source>
        <dbReference type="SAM" id="MobiDB-lite"/>
    </source>
</evidence>
<feature type="binding site" evidence="11">
    <location>
        <position position="336"/>
    </location>
    <ligand>
        <name>Mg(2+)</name>
        <dbReference type="ChEBI" id="CHEBI:18420"/>
    </ligand>
</feature>
<evidence type="ECO:0000256" key="3">
    <source>
        <dbReference type="ARBA" id="ARBA00022630"/>
    </source>
</evidence>
<comment type="cofactor">
    <cofactor evidence="11">
        <name>Mg(2+)</name>
        <dbReference type="ChEBI" id="CHEBI:18420"/>
    </cofactor>
    <cofactor evidence="11">
        <name>Mn(2+)</name>
        <dbReference type="ChEBI" id="CHEBI:29035"/>
    </cofactor>
    <text evidence="11">Magnesium. Can also use manganese.</text>
</comment>
<dbReference type="Pfam" id="PF02424">
    <property type="entry name" value="ApbE"/>
    <property type="match status" value="1"/>
</dbReference>
<dbReference type="EMBL" id="RDQK01000011">
    <property type="protein sequence ID" value="RMX10159.1"/>
    <property type="molecule type" value="Genomic_DNA"/>
</dbReference>
<evidence type="ECO:0000256" key="6">
    <source>
        <dbReference type="ARBA" id="ARBA00022827"/>
    </source>
</evidence>
<accession>A0A3M6R5Z2</accession>
<feature type="region of interest" description="Disordered" evidence="12">
    <location>
        <begin position="166"/>
        <end position="189"/>
    </location>
</feature>
<feature type="compositionally biased region" description="Low complexity" evidence="12">
    <location>
        <begin position="166"/>
        <end position="177"/>
    </location>
</feature>
<dbReference type="Proteomes" id="UP000281171">
    <property type="component" value="Unassembled WGS sequence"/>
</dbReference>
<evidence type="ECO:0000256" key="11">
    <source>
        <dbReference type="PIRSR" id="PIRSR006268-2"/>
    </source>
</evidence>
<dbReference type="GO" id="GO:0016740">
    <property type="term" value="F:transferase activity"/>
    <property type="evidence" value="ECO:0007669"/>
    <property type="project" value="UniProtKB-UniRule"/>
</dbReference>
<evidence type="ECO:0000313" key="13">
    <source>
        <dbReference type="EMBL" id="RMX10159.1"/>
    </source>
</evidence>
<evidence type="ECO:0000256" key="1">
    <source>
        <dbReference type="ARBA" id="ARBA00011955"/>
    </source>
</evidence>
<evidence type="ECO:0000256" key="5">
    <source>
        <dbReference type="ARBA" id="ARBA00022723"/>
    </source>
</evidence>
<comment type="similarity">
    <text evidence="10">Belongs to the ApbE family.</text>
</comment>
<evidence type="ECO:0000256" key="10">
    <source>
        <dbReference type="PIRNR" id="PIRNR006268"/>
    </source>
</evidence>
<dbReference type="PANTHER" id="PTHR30040:SF2">
    <property type="entry name" value="FAD:PROTEIN FMN TRANSFERASE"/>
    <property type="match status" value="1"/>
</dbReference>
<comment type="catalytic activity">
    <reaction evidence="9 10">
        <text>L-threonyl-[protein] + FAD = FMN-L-threonyl-[protein] + AMP + H(+)</text>
        <dbReference type="Rhea" id="RHEA:36847"/>
        <dbReference type="Rhea" id="RHEA-COMP:11060"/>
        <dbReference type="Rhea" id="RHEA-COMP:11061"/>
        <dbReference type="ChEBI" id="CHEBI:15378"/>
        <dbReference type="ChEBI" id="CHEBI:30013"/>
        <dbReference type="ChEBI" id="CHEBI:57692"/>
        <dbReference type="ChEBI" id="CHEBI:74257"/>
        <dbReference type="ChEBI" id="CHEBI:456215"/>
        <dbReference type="EC" id="2.7.1.180"/>
    </reaction>
</comment>
<dbReference type="InterPro" id="IPR003374">
    <property type="entry name" value="ApbE-like_sf"/>
</dbReference>
<sequence>MILVAEPLLSFSPCKRLAPGPAFFAWGAACGTACLAAALLTACQRPPPVERLSGPTMGSAFHISYVQAPGTPQAAALLPQVQDLLARLDRAVSTYRPDSDLARFNAAPAGACLDMPAEALALARHAQQLAAQGEGAYDITLLPVLDAWGFGPRAATARQALTNASAPAAASTAAHAQPAPPQHATPTPDELARLRPHIGQRHLRIDGARLCKSAPIQIDFNSIAAGYAVDRIAELLTAQGIASYLIEVTGEIRGAGRKPDGAPWRVAIEAPLDSQRQAQKIVPLDGLSLSTSGDYRHYREAGGQRLSHMIDARTLRPVTHRLAAVTVATPSALQADGLSTLLMALGPQQGFDYAVRHNLAALFVTRTAQGFDSRPTPAFEARFPSTPPKD</sequence>
<evidence type="ECO:0000256" key="2">
    <source>
        <dbReference type="ARBA" id="ARBA00016337"/>
    </source>
</evidence>
<dbReference type="PIRSF" id="PIRSF006268">
    <property type="entry name" value="ApbE"/>
    <property type="match status" value="1"/>
</dbReference>
<feature type="binding site" evidence="11">
    <location>
        <position position="340"/>
    </location>
    <ligand>
        <name>Mg(2+)</name>
        <dbReference type="ChEBI" id="CHEBI:18420"/>
    </ligand>
</feature>
<organism evidence="13 14">
    <name type="scientific">Allofranklinella schreckenbergeri</name>
    <dbReference type="NCBI Taxonomy" id="1076744"/>
    <lineage>
        <taxon>Bacteria</taxon>
        <taxon>Pseudomonadati</taxon>
        <taxon>Pseudomonadota</taxon>
        <taxon>Betaproteobacteria</taxon>
        <taxon>Burkholderiales</taxon>
        <taxon>Comamonadaceae</taxon>
        <taxon>Allofranklinella</taxon>
    </lineage>
</organism>
<keyword evidence="5 10" id="KW-0479">Metal-binding</keyword>
<protein>
    <recommendedName>
        <fullName evidence="2 10">FAD:protein FMN transferase</fullName>
        <ecNumber evidence="1 10">2.7.1.180</ecNumber>
    </recommendedName>
    <alternativeName>
        <fullName evidence="8 10">Flavin transferase</fullName>
    </alternativeName>
</protein>
<evidence type="ECO:0000256" key="9">
    <source>
        <dbReference type="ARBA" id="ARBA00048540"/>
    </source>
</evidence>
<proteinExistence type="inferred from homology"/>
<evidence type="ECO:0000313" key="14">
    <source>
        <dbReference type="Proteomes" id="UP000281171"/>
    </source>
</evidence>
<dbReference type="AlphaFoldDB" id="A0A3M6R5Z2"/>
<keyword evidence="4 10" id="KW-0808">Transferase</keyword>
<dbReference type="SUPFAM" id="SSF143631">
    <property type="entry name" value="ApbE-like"/>
    <property type="match status" value="1"/>
</dbReference>
<dbReference type="EC" id="2.7.1.180" evidence="1 10"/>
<keyword evidence="7 10" id="KW-0460">Magnesium</keyword>
<keyword evidence="3 10" id="KW-0285">Flavoprotein</keyword>
<comment type="caution">
    <text evidence="13">The sequence shown here is derived from an EMBL/GenBank/DDBJ whole genome shotgun (WGS) entry which is preliminary data.</text>
</comment>
<dbReference type="PANTHER" id="PTHR30040">
    <property type="entry name" value="THIAMINE BIOSYNTHESIS LIPOPROTEIN APBE"/>
    <property type="match status" value="1"/>
</dbReference>